<dbReference type="RefSeq" id="WP_239262398.1">
    <property type="nucleotide sequence ID" value="NZ_JAKRCV010000007.1"/>
</dbReference>
<accession>A0ABS9Q0Z8</accession>
<keyword evidence="3" id="KW-1133">Transmembrane helix</keyword>
<gene>
    <name evidence="6" type="ORF">MHL29_03910</name>
</gene>
<keyword evidence="2" id="KW-0812">Transmembrane</keyword>
<evidence type="ECO:0000256" key="1">
    <source>
        <dbReference type="ARBA" id="ARBA00004141"/>
    </source>
</evidence>
<organism evidence="6 7">
    <name type="scientific">Arsenicicoccus bolidensis</name>
    <dbReference type="NCBI Taxonomy" id="229480"/>
    <lineage>
        <taxon>Bacteria</taxon>
        <taxon>Bacillati</taxon>
        <taxon>Actinomycetota</taxon>
        <taxon>Actinomycetes</taxon>
        <taxon>Micrococcales</taxon>
        <taxon>Intrasporangiaceae</taxon>
        <taxon>Arsenicicoccus</taxon>
    </lineage>
</organism>
<evidence type="ECO:0000256" key="5">
    <source>
        <dbReference type="SAM" id="MobiDB-lite"/>
    </source>
</evidence>
<feature type="region of interest" description="Disordered" evidence="5">
    <location>
        <begin position="275"/>
        <end position="302"/>
    </location>
</feature>
<dbReference type="InterPro" id="IPR000537">
    <property type="entry name" value="UbiA_prenyltransferase"/>
</dbReference>
<evidence type="ECO:0000256" key="3">
    <source>
        <dbReference type="ARBA" id="ARBA00022989"/>
    </source>
</evidence>
<dbReference type="Pfam" id="PF01040">
    <property type="entry name" value="UbiA"/>
    <property type="match status" value="1"/>
</dbReference>
<name>A0ABS9Q0Z8_9MICO</name>
<evidence type="ECO:0000256" key="2">
    <source>
        <dbReference type="ARBA" id="ARBA00022692"/>
    </source>
</evidence>
<dbReference type="EMBL" id="JAKRCV010000007">
    <property type="protein sequence ID" value="MCG7321042.1"/>
    <property type="molecule type" value="Genomic_DNA"/>
</dbReference>
<comment type="caution">
    <text evidence="6">The sequence shown here is derived from an EMBL/GenBank/DDBJ whole genome shotgun (WGS) entry which is preliminary data.</text>
</comment>
<proteinExistence type="predicted"/>
<protein>
    <submittedName>
        <fullName evidence="6">UbiA family prenyltransferase</fullName>
    </submittedName>
</protein>
<reference evidence="6 7" key="1">
    <citation type="submission" date="2022-02" db="EMBL/GenBank/DDBJ databases">
        <title>Uncovering new skin microbiome diversity through culturing and metagenomics.</title>
        <authorList>
            <person name="Conlan S."/>
            <person name="Deming C."/>
            <person name="Nisc Comparative Sequencing Program N."/>
            <person name="Segre J.A."/>
        </authorList>
    </citation>
    <scope>NUCLEOTIDE SEQUENCE [LARGE SCALE GENOMIC DNA]</scope>
    <source>
        <strain evidence="6 7">ACRQZ</strain>
    </source>
</reference>
<evidence type="ECO:0000313" key="6">
    <source>
        <dbReference type="EMBL" id="MCG7321042.1"/>
    </source>
</evidence>
<evidence type="ECO:0000256" key="4">
    <source>
        <dbReference type="ARBA" id="ARBA00023136"/>
    </source>
</evidence>
<sequence length="302" mass="29948">MPAPLLSLLATTCHPGPTAVVTGLTTALAVGCGLPRRRVLLVGATVLSGQLTIGWSNDLLDAGRDRVAGRVDKPLAADPGAARVVRRALGVAAGACLLLSSRCGGAAGVVHVVLVVGSGWAYNAGLKRSTASILPYAVAFGGLPHVPHLTRGGPRQGPAPLWQTVAGALLGCSAHLLNVLPDLDDDAATGVRGYPHRWSPASLRAQAVAGLAGAQLAVLAGARPPARSARVAVGLGAALASGVLGGRGKAPFWCAAGMAVCDVALWAVAGRGWDGGTPPSWTPPPSTAPAAAPSPAGRGEIA</sequence>
<keyword evidence="7" id="KW-1185">Reference proteome</keyword>
<comment type="subcellular location">
    <subcellularLocation>
        <location evidence="1">Membrane</location>
        <topology evidence="1">Multi-pass membrane protein</topology>
    </subcellularLocation>
</comment>
<keyword evidence="4" id="KW-0472">Membrane</keyword>
<evidence type="ECO:0000313" key="7">
    <source>
        <dbReference type="Proteomes" id="UP001521931"/>
    </source>
</evidence>
<dbReference type="Proteomes" id="UP001521931">
    <property type="component" value="Unassembled WGS sequence"/>
</dbReference>